<dbReference type="EMBL" id="JACDXX010000011">
    <property type="protein sequence ID" value="MCB5410856.1"/>
    <property type="molecule type" value="Genomic_DNA"/>
</dbReference>
<evidence type="ECO:0000256" key="3">
    <source>
        <dbReference type="SAM" id="SignalP"/>
    </source>
</evidence>
<evidence type="ECO:0000256" key="2">
    <source>
        <dbReference type="SAM" id="MobiDB-lite"/>
    </source>
</evidence>
<gene>
    <name evidence="4" type="ORF">H0485_12710</name>
</gene>
<dbReference type="Proteomes" id="UP001198571">
    <property type="component" value="Unassembled WGS sequence"/>
</dbReference>
<evidence type="ECO:0000313" key="5">
    <source>
        <dbReference type="Proteomes" id="UP001198571"/>
    </source>
</evidence>
<sequence>MKRIASKAPLLLSMAISLGISGALAAQEFVKGPLPEPVATEAPAPAPEAEAGAEVAPGAEPVPEVNAAESSRDGAAGAVLPELLAAVAAERAALNRRALALDKREAELAFAAAALSAQDQQLSQLKDEIERLLGLAEASHTEDVTRLVRIYRAMKPADAAAILSDADLEVSVLVIAAMAERDSGPILAKMNKVRAQAISKIILERSRLPGDQNLVNLKVN</sequence>
<protein>
    <recommendedName>
        <fullName evidence="6">Flagellar motility protein MotE, a chaperone for MotC folding</fullName>
    </recommendedName>
</protein>
<feature type="region of interest" description="Disordered" evidence="2">
    <location>
        <begin position="36"/>
        <end position="70"/>
    </location>
</feature>
<name>A0ABS8CN91_9RHOB</name>
<feature type="coiled-coil region" evidence="1">
    <location>
        <begin position="108"/>
        <end position="135"/>
    </location>
</feature>
<keyword evidence="1" id="KW-0175">Coiled coil</keyword>
<reference evidence="4 5" key="1">
    <citation type="submission" date="2020-07" db="EMBL/GenBank/DDBJ databases">
        <title>Pseudogemmobacter sp. nov., isolated from poultry manure in Taiwan.</title>
        <authorList>
            <person name="Lin S.-Y."/>
            <person name="Tang Y.-S."/>
            <person name="Young C.-C."/>
        </authorList>
    </citation>
    <scope>NUCLEOTIDE SEQUENCE [LARGE SCALE GENOMIC DNA]</scope>
    <source>
        <strain evidence="4 5">CC-YST710</strain>
    </source>
</reference>
<feature type="signal peptide" evidence="3">
    <location>
        <begin position="1"/>
        <end position="25"/>
    </location>
</feature>
<evidence type="ECO:0000313" key="4">
    <source>
        <dbReference type="EMBL" id="MCB5410856.1"/>
    </source>
</evidence>
<accession>A0ABS8CN91</accession>
<evidence type="ECO:0000256" key="1">
    <source>
        <dbReference type="SAM" id="Coils"/>
    </source>
</evidence>
<comment type="caution">
    <text evidence="4">The sequence shown here is derived from an EMBL/GenBank/DDBJ whole genome shotgun (WGS) entry which is preliminary data.</text>
</comment>
<dbReference type="RefSeq" id="WP_226936119.1">
    <property type="nucleotide sequence ID" value="NZ_JACDXX010000011.1"/>
</dbReference>
<feature type="compositionally biased region" description="Low complexity" evidence="2">
    <location>
        <begin position="37"/>
        <end position="70"/>
    </location>
</feature>
<keyword evidence="3" id="KW-0732">Signal</keyword>
<organism evidence="4 5">
    <name type="scientific">Pseudogemmobacter faecipullorum</name>
    <dbReference type="NCBI Taxonomy" id="2755041"/>
    <lineage>
        <taxon>Bacteria</taxon>
        <taxon>Pseudomonadati</taxon>
        <taxon>Pseudomonadota</taxon>
        <taxon>Alphaproteobacteria</taxon>
        <taxon>Rhodobacterales</taxon>
        <taxon>Paracoccaceae</taxon>
        <taxon>Pseudogemmobacter</taxon>
    </lineage>
</organism>
<feature type="chain" id="PRO_5045915066" description="Flagellar motility protein MotE, a chaperone for MotC folding" evidence="3">
    <location>
        <begin position="26"/>
        <end position="220"/>
    </location>
</feature>
<proteinExistence type="predicted"/>
<keyword evidence="5" id="KW-1185">Reference proteome</keyword>
<evidence type="ECO:0008006" key="6">
    <source>
        <dbReference type="Google" id="ProtNLM"/>
    </source>
</evidence>